<comment type="caution">
    <text evidence="1">The sequence shown here is derived from an EMBL/GenBank/DDBJ whole genome shotgun (WGS) entry which is preliminary data.</text>
</comment>
<reference evidence="1 2" key="1">
    <citation type="submission" date="2019-11" db="EMBL/GenBank/DDBJ databases">
        <title>Paenibacillus monticola sp. nov., a novel PGPR strain isolated from mountain sample in China.</title>
        <authorList>
            <person name="Zhao Q."/>
            <person name="Li H.-P."/>
            <person name="Zhang J.-L."/>
        </authorList>
    </citation>
    <scope>NUCLEOTIDE SEQUENCE [LARGE SCALE GENOMIC DNA]</scope>
    <source>
        <strain evidence="1 2">LC-T2</strain>
    </source>
</reference>
<evidence type="ECO:0000313" key="2">
    <source>
        <dbReference type="Proteomes" id="UP000463051"/>
    </source>
</evidence>
<name>A0A7X2L316_9BACL</name>
<dbReference type="Proteomes" id="UP000463051">
    <property type="component" value="Unassembled WGS sequence"/>
</dbReference>
<evidence type="ECO:0000313" key="1">
    <source>
        <dbReference type="EMBL" id="MRN55462.1"/>
    </source>
</evidence>
<accession>A0A7X2L316</accession>
<gene>
    <name evidence="1" type="ORF">GJB61_20990</name>
</gene>
<organism evidence="1 2">
    <name type="scientific">Paenibacillus monticola</name>
    <dbReference type="NCBI Taxonomy" id="2666075"/>
    <lineage>
        <taxon>Bacteria</taxon>
        <taxon>Bacillati</taxon>
        <taxon>Bacillota</taxon>
        <taxon>Bacilli</taxon>
        <taxon>Bacillales</taxon>
        <taxon>Paenibacillaceae</taxon>
        <taxon>Paenibacillus</taxon>
    </lineage>
</organism>
<keyword evidence="2" id="KW-1185">Reference proteome</keyword>
<proteinExistence type="predicted"/>
<protein>
    <recommendedName>
        <fullName evidence="3">Hydrolase</fullName>
    </recommendedName>
</protein>
<sequence length="137" mass="15850">MTNLTRRWEEVILPANELKKHYFVSVNHGLIQEVRNDSNEFDVLLTADELTTLQNLLDNLQKGDEYAFRRAFVPYKSADHDEAIDQFDEQTIQLFQYLRQHGSIETQQTIDELGVLAKLRNTGYQDKGYDGGSPTNK</sequence>
<dbReference type="EMBL" id="WJXB01000009">
    <property type="protein sequence ID" value="MRN55462.1"/>
    <property type="molecule type" value="Genomic_DNA"/>
</dbReference>
<dbReference type="AlphaFoldDB" id="A0A7X2L316"/>
<evidence type="ECO:0008006" key="3">
    <source>
        <dbReference type="Google" id="ProtNLM"/>
    </source>
</evidence>